<dbReference type="Gene3D" id="3.20.80.10">
    <property type="entry name" value="Regulatory factor, effector binding domain"/>
    <property type="match status" value="1"/>
</dbReference>
<reference evidence="2 3" key="1">
    <citation type="submission" date="2017-08" db="EMBL/GenBank/DDBJ databases">
        <title>Streptococcus salivarius strain HS0302 Genome.</title>
        <authorList>
            <person name="Smith J."/>
            <person name="Deng P."/>
            <person name="Geng M."/>
        </authorList>
    </citation>
    <scope>NUCLEOTIDE SEQUENCE [LARGE SCALE GENOMIC DNA]</scope>
    <source>
        <strain evidence="2 3">HS0302</strain>
    </source>
</reference>
<dbReference type="Proteomes" id="UP000248776">
    <property type="component" value="Unassembled WGS sequence"/>
</dbReference>
<evidence type="ECO:0000313" key="3">
    <source>
        <dbReference type="Proteomes" id="UP000248776"/>
    </source>
</evidence>
<feature type="domain" description="Integron-associated effector binding protein" evidence="1">
    <location>
        <begin position="254"/>
        <end position="320"/>
    </location>
</feature>
<accession>A0A2W1ILI0</accession>
<protein>
    <recommendedName>
        <fullName evidence="1">Integron-associated effector binding protein domain-containing protein</fullName>
    </recommendedName>
</protein>
<evidence type="ECO:0000313" key="2">
    <source>
        <dbReference type="EMBL" id="PZD56337.1"/>
    </source>
</evidence>
<organism evidence="2 3">
    <name type="scientific">Streptococcus salivarius</name>
    <dbReference type="NCBI Taxonomy" id="1304"/>
    <lineage>
        <taxon>Bacteria</taxon>
        <taxon>Bacillati</taxon>
        <taxon>Bacillota</taxon>
        <taxon>Bacilli</taxon>
        <taxon>Lactobacillales</taxon>
        <taxon>Streptococcaceae</taxon>
        <taxon>Streptococcus</taxon>
    </lineage>
</organism>
<dbReference type="RefSeq" id="WP_110981108.1">
    <property type="nucleotide sequence ID" value="NZ_CP066093.1"/>
</dbReference>
<dbReference type="SUPFAM" id="SSF55136">
    <property type="entry name" value="Probable bacterial effector-binding domain"/>
    <property type="match status" value="1"/>
</dbReference>
<gene>
    <name evidence="2" type="ORF">CKU37_06270</name>
</gene>
<dbReference type="EMBL" id="NSIW01000010">
    <property type="protein sequence ID" value="PZD56337.1"/>
    <property type="molecule type" value="Genomic_DNA"/>
</dbReference>
<evidence type="ECO:0000259" key="1">
    <source>
        <dbReference type="Pfam" id="PF14526"/>
    </source>
</evidence>
<dbReference type="InterPro" id="IPR011256">
    <property type="entry name" value="Reg_factor_effector_dom_sf"/>
</dbReference>
<name>A0A2W1ILI0_STRSL</name>
<proteinExistence type="predicted"/>
<comment type="caution">
    <text evidence="2">The sequence shown here is derived from an EMBL/GenBank/DDBJ whole genome shotgun (WGS) entry which is preliminary data.</text>
</comment>
<dbReference type="AlphaFoldDB" id="A0A2W1ILI0"/>
<dbReference type="Pfam" id="PF14526">
    <property type="entry name" value="Cass2"/>
    <property type="match status" value="1"/>
</dbReference>
<sequence>MSDFQTMDDFAVFVNDYLTPDQLSVQAYSYASDQQELSLLVTIDDYEMMCRWHAVWTFSGLHQAFFQSVMDTDTTFSIDSDSLAMKARLRDQELLFQAKGLEMVVVDLPEPLFRLADVSFNEGGKQFTYLCEDQSVAAEDWVLVPIGSGNAEKEAFVEKISYVLADEVPVELTKLKKVIQKLDLVTVRYDVGVVRKGFLSFSGMAFEGEELGKPTDFLWVPFLAEQDDLAVPTYGIRINDGSRKTYVTALAGEDDSMEMIALAPATYAVFKLRGPATAAVWESFHYAKNHFEMIDQPTVEVYLPGNRQAEDYEMEVWIPIKEEV</sequence>
<dbReference type="InterPro" id="IPR029441">
    <property type="entry name" value="Cass2"/>
</dbReference>